<keyword evidence="2" id="KW-0812">Transmembrane</keyword>
<keyword evidence="4" id="KW-1185">Reference proteome</keyword>
<protein>
    <submittedName>
        <fullName evidence="3">DUF2304 domain-containing protein</fullName>
    </submittedName>
</protein>
<feature type="transmembrane region" description="Helical" evidence="2">
    <location>
        <begin position="31"/>
        <end position="47"/>
    </location>
</feature>
<dbReference type="EMBL" id="JBBPIX010000003">
    <property type="protein sequence ID" value="MEK6463657.1"/>
    <property type="molecule type" value="Genomic_DNA"/>
</dbReference>
<gene>
    <name evidence="3" type="ORF">WG925_07915</name>
</gene>
<dbReference type="Pfam" id="PF10066">
    <property type="entry name" value="DUF2304"/>
    <property type="match status" value="1"/>
</dbReference>
<evidence type="ECO:0000313" key="4">
    <source>
        <dbReference type="Proteomes" id="UP001367513"/>
    </source>
</evidence>
<reference evidence="3 4" key="1">
    <citation type="submission" date="2024-03" db="EMBL/GenBank/DDBJ databases">
        <title>Draft genome sequence of Pseudonocardia carboxydivorans JCM 14827.</title>
        <authorList>
            <person name="Duangmal K."/>
        </authorList>
    </citation>
    <scope>NUCLEOTIDE SEQUENCE [LARGE SCALE GENOMIC DNA]</scope>
    <source>
        <strain evidence="3 4">JCM 14827</strain>
    </source>
</reference>
<feature type="compositionally biased region" description="Polar residues" evidence="1">
    <location>
        <begin position="132"/>
        <end position="147"/>
    </location>
</feature>
<keyword evidence="2" id="KW-0472">Membrane</keyword>
<evidence type="ECO:0000256" key="1">
    <source>
        <dbReference type="SAM" id="MobiDB-lite"/>
    </source>
</evidence>
<organism evidence="3 4">
    <name type="scientific">Pseudonocardia alni subsp. carboxydivorans</name>
    <dbReference type="NCBI Taxonomy" id="415010"/>
    <lineage>
        <taxon>Bacteria</taxon>
        <taxon>Bacillati</taxon>
        <taxon>Actinomycetota</taxon>
        <taxon>Actinomycetes</taxon>
        <taxon>Pseudonocardiales</taxon>
        <taxon>Pseudonocardiaceae</taxon>
        <taxon>Pseudonocardia</taxon>
    </lineage>
</organism>
<proteinExistence type="predicted"/>
<evidence type="ECO:0000256" key="2">
    <source>
        <dbReference type="SAM" id="Phobius"/>
    </source>
</evidence>
<dbReference type="InterPro" id="IPR019277">
    <property type="entry name" value="DUF2304"/>
</dbReference>
<keyword evidence="2" id="KW-1133">Transmembrane helix</keyword>
<name>A0ABU9AB72_PSEA5</name>
<accession>A0ABU9AB72</accession>
<feature type="transmembrane region" description="Helical" evidence="2">
    <location>
        <begin position="67"/>
        <end position="85"/>
    </location>
</feature>
<evidence type="ECO:0000313" key="3">
    <source>
        <dbReference type="EMBL" id="MEK6463657.1"/>
    </source>
</evidence>
<dbReference type="RefSeq" id="WP_346102337.1">
    <property type="nucleotide sequence ID" value="NZ_BAAAOD010000010.1"/>
</dbReference>
<dbReference type="Proteomes" id="UP001367513">
    <property type="component" value="Unassembled WGS sequence"/>
</dbReference>
<comment type="caution">
    <text evidence="3">The sequence shown here is derived from an EMBL/GenBank/DDBJ whole genome shotgun (WGS) entry which is preliminary data.</text>
</comment>
<sequence>MILQIVLVAAALGALFYFVRSGQSVGIRASKRLAFGLFVIVNIYAVLRPEDVTVVARLLGVGRGTDLIVYLLVVGFVFGMLNTYLRDREISQHLTNLARQIAVRDAELERREQELADLLHRVDVQDGAMDRSMQSGDGEQTPVSTPGKNGAGRI</sequence>
<feature type="region of interest" description="Disordered" evidence="1">
    <location>
        <begin position="129"/>
        <end position="154"/>
    </location>
</feature>